<name>A0A4R7VN05_9PSEU</name>
<dbReference type="PIRSF" id="PIRSF038994">
    <property type="entry name" value="NagA"/>
    <property type="match status" value="1"/>
</dbReference>
<feature type="binding site" evidence="11">
    <location>
        <position position="139"/>
    </location>
    <ligand>
        <name>substrate</name>
    </ligand>
</feature>
<keyword evidence="15" id="KW-1185">Reference proteome</keyword>
<comment type="similarity">
    <text evidence="1 9">Belongs to the metallo-dependent hydrolases superfamily. NagA family.</text>
</comment>
<evidence type="ECO:0000256" key="5">
    <source>
        <dbReference type="ARBA" id="ARBA00022801"/>
    </source>
</evidence>
<reference evidence="14 15" key="1">
    <citation type="submission" date="2019-03" db="EMBL/GenBank/DDBJ databases">
        <title>Genomic Encyclopedia of Archaeal and Bacterial Type Strains, Phase II (KMG-II): from individual species to whole genera.</title>
        <authorList>
            <person name="Goeker M."/>
        </authorList>
    </citation>
    <scope>NUCLEOTIDE SEQUENCE [LARGE SCALE GENOMIC DNA]</scope>
    <source>
        <strain evidence="14 15">DSM 45499</strain>
    </source>
</reference>
<comment type="pathway">
    <text evidence="8">Amino-sugar metabolism; N-acetylneuraminate degradation; D-fructose 6-phosphate from N-acetylneuraminate: step 4/5.</text>
</comment>
<comment type="cofactor">
    <cofactor evidence="12">
        <name>a divalent metal cation</name>
        <dbReference type="ChEBI" id="CHEBI:60240"/>
    </cofactor>
    <text evidence="12">Binds 1 divalent metal cation per subunit.</text>
</comment>
<feature type="binding site" evidence="12">
    <location>
        <position position="128"/>
    </location>
    <ligand>
        <name>Zn(2+)</name>
        <dbReference type="ChEBI" id="CHEBI:29105"/>
    </ligand>
</feature>
<evidence type="ECO:0000256" key="9">
    <source>
        <dbReference type="PIRNR" id="PIRNR038994"/>
    </source>
</evidence>
<feature type="binding site" evidence="11">
    <location>
        <begin position="313"/>
        <end position="315"/>
    </location>
    <ligand>
        <name>substrate</name>
    </ligand>
</feature>
<dbReference type="OrthoDB" id="9776488at2"/>
<evidence type="ECO:0000256" key="12">
    <source>
        <dbReference type="PIRSR" id="PIRSR038994-3"/>
    </source>
</evidence>
<organism evidence="14 15">
    <name type="scientific">Actinophytocola oryzae</name>
    <dbReference type="NCBI Taxonomy" id="502181"/>
    <lineage>
        <taxon>Bacteria</taxon>
        <taxon>Bacillati</taxon>
        <taxon>Actinomycetota</taxon>
        <taxon>Actinomycetes</taxon>
        <taxon>Pseudonocardiales</taxon>
        <taxon>Pseudonocardiaceae</taxon>
    </lineage>
</organism>
<dbReference type="InterPro" id="IPR006680">
    <property type="entry name" value="Amidohydro-rel"/>
</dbReference>
<comment type="catalytic activity">
    <reaction evidence="7">
        <text>N-acetyl-D-glucosamine 6-phosphate + H2O = D-glucosamine 6-phosphate + acetate</text>
        <dbReference type="Rhea" id="RHEA:22936"/>
        <dbReference type="ChEBI" id="CHEBI:15377"/>
        <dbReference type="ChEBI" id="CHEBI:30089"/>
        <dbReference type="ChEBI" id="CHEBI:57513"/>
        <dbReference type="ChEBI" id="CHEBI:58725"/>
        <dbReference type="EC" id="3.5.1.25"/>
    </reaction>
</comment>
<dbReference type="GO" id="GO:0008448">
    <property type="term" value="F:N-acetylglucosamine-6-phosphate deacetylase activity"/>
    <property type="evidence" value="ECO:0007669"/>
    <property type="project" value="UniProtKB-EC"/>
</dbReference>
<evidence type="ECO:0000256" key="11">
    <source>
        <dbReference type="PIRSR" id="PIRSR038994-2"/>
    </source>
</evidence>
<dbReference type="AlphaFoldDB" id="A0A4R7VN05"/>
<dbReference type="PANTHER" id="PTHR11113">
    <property type="entry name" value="N-ACETYLGLUCOSAMINE-6-PHOSPHATE DEACETYLASE"/>
    <property type="match status" value="1"/>
</dbReference>
<dbReference type="Pfam" id="PF01979">
    <property type="entry name" value="Amidohydro_1"/>
    <property type="match status" value="1"/>
</dbReference>
<evidence type="ECO:0000256" key="2">
    <source>
        <dbReference type="ARBA" id="ARBA00011899"/>
    </source>
</evidence>
<proteinExistence type="inferred from homology"/>
<evidence type="ECO:0000256" key="7">
    <source>
        <dbReference type="ARBA" id="ARBA00047647"/>
    </source>
</evidence>
<dbReference type="PANTHER" id="PTHR11113:SF14">
    <property type="entry name" value="N-ACETYLGLUCOSAMINE-6-PHOSPHATE DEACETYLASE"/>
    <property type="match status" value="1"/>
</dbReference>
<evidence type="ECO:0000256" key="8">
    <source>
        <dbReference type="ARBA" id="ARBA00060590"/>
    </source>
</evidence>
<accession>A0A4R7VN05</accession>
<dbReference type="InterPro" id="IPR003764">
    <property type="entry name" value="GlcNAc_6-P_deAcase"/>
</dbReference>
<dbReference type="CDD" id="cd00854">
    <property type="entry name" value="NagA"/>
    <property type="match status" value="1"/>
</dbReference>
<evidence type="ECO:0000313" key="15">
    <source>
        <dbReference type="Proteomes" id="UP000294927"/>
    </source>
</evidence>
<feature type="binding site" evidence="11">
    <location>
        <begin position="218"/>
        <end position="219"/>
    </location>
    <ligand>
        <name>substrate</name>
    </ligand>
</feature>
<dbReference type="Proteomes" id="UP000294927">
    <property type="component" value="Unassembled WGS sequence"/>
</dbReference>
<evidence type="ECO:0000256" key="10">
    <source>
        <dbReference type="PIRSR" id="PIRSR038994-1"/>
    </source>
</evidence>
<dbReference type="GO" id="GO:0046872">
    <property type="term" value="F:metal ion binding"/>
    <property type="evidence" value="ECO:0007669"/>
    <property type="project" value="UniProtKB-KW"/>
</dbReference>
<dbReference type="SUPFAM" id="SSF51556">
    <property type="entry name" value="Metallo-dependent hydrolases"/>
    <property type="match status" value="1"/>
</dbReference>
<dbReference type="InterPro" id="IPR011059">
    <property type="entry name" value="Metal-dep_hydrolase_composite"/>
</dbReference>
<dbReference type="InterPro" id="IPR032466">
    <property type="entry name" value="Metal_Hydrolase"/>
</dbReference>
<dbReference type="Gene3D" id="2.30.40.10">
    <property type="entry name" value="Urease, subunit C, domain 1"/>
    <property type="match status" value="1"/>
</dbReference>
<dbReference type="FunFam" id="3.20.20.140:FF:000004">
    <property type="entry name" value="N-acetylglucosamine-6-phosphate deacetylase"/>
    <property type="match status" value="1"/>
</dbReference>
<keyword evidence="5 9" id="KW-0378">Hydrolase</keyword>
<feature type="binding site" evidence="11">
    <location>
        <position position="226"/>
    </location>
    <ligand>
        <name>substrate</name>
    </ligand>
</feature>
<dbReference type="SUPFAM" id="SSF51338">
    <property type="entry name" value="Composite domain of metallo-dependent hydrolases"/>
    <property type="match status" value="1"/>
</dbReference>
<feature type="binding site" evidence="12">
    <location>
        <position position="194"/>
    </location>
    <ligand>
        <name>Zn(2+)</name>
        <dbReference type="ChEBI" id="CHEBI:29105"/>
    </ligand>
</feature>
<keyword evidence="6 9" id="KW-0119">Carbohydrate metabolism</keyword>
<evidence type="ECO:0000256" key="3">
    <source>
        <dbReference type="ARBA" id="ARBA00018029"/>
    </source>
</evidence>
<feature type="domain" description="Amidohydrolase-related" evidence="13">
    <location>
        <begin position="53"/>
        <end position="386"/>
    </location>
</feature>
<feature type="binding site" evidence="12">
    <location>
        <position position="215"/>
    </location>
    <ligand>
        <name>Zn(2+)</name>
        <dbReference type="ChEBI" id="CHEBI:29105"/>
    </ligand>
</feature>
<evidence type="ECO:0000256" key="6">
    <source>
        <dbReference type="ARBA" id="ARBA00023277"/>
    </source>
</evidence>
<gene>
    <name evidence="14" type="ORF">CLV71_10628</name>
</gene>
<dbReference type="EC" id="3.5.1.25" evidence="2"/>
<evidence type="ECO:0000313" key="14">
    <source>
        <dbReference type="EMBL" id="TDV50688.1"/>
    </source>
</evidence>
<keyword evidence="4 12" id="KW-0479">Metal-binding</keyword>
<evidence type="ECO:0000256" key="1">
    <source>
        <dbReference type="ARBA" id="ARBA00010716"/>
    </source>
</evidence>
<evidence type="ECO:0000259" key="13">
    <source>
        <dbReference type="Pfam" id="PF01979"/>
    </source>
</evidence>
<sequence>MAAQLITGGRVATPGGVLDPGWLLVENGLVSAIGSGEAPGVAGVHRTDASGSWVVPGFVDIHCHGGGGAAFTSADPGDVRRVVAAHTAHGTTTMLASLVTRPVAELVEQVSALSELVADGMVAGIHLEGPFLSAARCGAHDPELLRPPDPVSVEALLSAGRGAIRMVTVAPELDGAVPAVKRLVDAGVIAAIGHTDALAEDVVPAVDAGATVATHLFNGMRPLHHREPGPIGALLDDERVTVELICDLVHLHPTVVRLAARHAGAGRTVLITDAIAAAAAGDGTYDIGGLKVDVTDGVPTLVKEDGEAGGGSLAGSSLTMDAAFRNLVKSCGLGVLDAVAAASTRPAELLGLGDVTGRLAPGFAADVVLLDDALRPVSVMRRGEWVPSGV</sequence>
<comment type="caution">
    <text evidence="14">The sequence shown here is derived from an EMBL/GenBank/DDBJ whole genome shotgun (WGS) entry which is preliminary data.</text>
</comment>
<dbReference type="EMBL" id="SOCP01000006">
    <property type="protein sequence ID" value="TDV50688.1"/>
    <property type="molecule type" value="Genomic_DNA"/>
</dbReference>
<dbReference type="GO" id="GO:0006046">
    <property type="term" value="P:N-acetylglucosamine catabolic process"/>
    <property type="evidence" value="ECO:0007669"/>
    <property type="project" value="TreeGrafter"/>
</dbReference>
<dbReference type="NCBIfam" id="TIGR00221">
    <property type="entry name" value="nagA"/>
    <property type="match status" value="1"/>
</dbReference>
<feature type="active site" description="Proton donor/acceptor" evidence="10">
    <location>
        <position position="273"/>
    </location>
</feature>
<dbReference type="RefSeq" id="WP_133903945.1">
    <property type="nucleotide sequence ID" value="NZ_SOCP01000006.1"/>
</dbReference>
<evidence type="ECO:0000256" key="4">
    <source>
        <dbReference type="ARBA" id="ARBA00022723"/>
    </source>
</evidence>
<dbReference type="Gene3D" id="3.20.20.140">
    <property type="entry name" value="Metal-dependent hydrolases"/>
    <property type="match status" value="1"/>
</dbReference>
<protein>
    <recommendedName>
        <fullName evidence="3">N-acetylglucosamine-6-phosphate deacetylase</fullName>
        <ecNumber evidence="2">3.5.1.25</ecNumber>
    </recommendedName>
</protein>
<feature type="binding site" evidence="11">
    <location>
        <position position="250"/>
    </location>
    <ligand>
        <name>substrate</name>
    </ligand>
</feature>